<organism evidence="3 4">
    <name type="scientific">Sulfolobus acidocaldarius</name>
    <dbReference type="NCBI Taxonomy" id="2285"/>
    <lineage>
        <taxon>Archaea</taxon>
        <taxon>Thermoproteota</taxon>
        <taxon>Thermoprotei</taxon>
        <taxon>Sulfolobales</taxon>
        <taxon>Sulfolobaceae</taxon>
        <taxon>Sulfolobus</taxon>
    </lineage>
</organism>
<dbReference type="InterPro" id="IPR011991">
    <property type="entry name" value="ArsR-like_HTH"/>
</dbReference>
<dbReference type="InterPro" id="IPR036388">
    <property type="entry name" value="WH-like_DNA-bd_sf"/>
</dbReference>
<dbReference type="Gene3D" id="1.10.10.10">
    <property type="entry name" value="Winged helix-like DNA-binding domain superfamily/Winged helix DNA-binding domain"/>
    <property type="match status" value="1"/>
</dbReference>
<proteinExistence type="predicted"/>
<dbReference type="RefSeq" id="WP_011277397.1">
    <property type="nucleotide sequence ID" value="NZ_BHWZ01000001.1"/>
</dbReference>
<evidence type="ECO:0000313" key="4">
    <source>
        <dbReference type="Proteomes" id="UP000060043"/>
    </source>
</evidence>
<dbReference type="InterPro" id="IPR036390">
    <property type="entry name" value="WH_DNA-bd_sf"/>
</dbReference>
<dbReference type="InterPro" id="IPR054020">
    <property type="entry name" value="WHD_F93"/>
</dbReference>
<dbReference type="Proteomes" id="UP000060043">
    <property type="component" value="Chromosome"/>
</dbReference>
<evidence type="ECO:0000313" key="3">
    <source>
        <dbReference type="EMBL" id="ALU31886.1"/>
    </source>
</evidence>
<dbReference type="EMBL" id="CP013695">
    <property type="protein sequence ID" value="ALU31886.1"/>
    <property type="molecule type" value="Genomic_DNA"/>
</dbReference>
<dbReference type="CDD" id="cd00090">
    <property type="entry name" value="HTH_ARSR"/>
    <property type="match status" value="1"/>
</dbReference>
<accession>A0A0U3FW13</accession>
<dbReference type="OMA" id="IEMSIRH"/>
<dbReference type="Proteomes" id="UP000065473">
    <property type="component" value="Chromosome"/>
</dbReference>
<reference evidence="4 5" key="1">
    <citation type="submission" date="2015-12" db="EMBL/GenBank/DDBJ databases">
        <title>A stable core within a dynamic pangenome in Sulfolobus acidocaldarius.</title>
        <authorList>
            <person name="Anderson R."/>
            <person name="Kouris A."/>
            <person name="Seward C."/>
            <person name="Campbell K."/>
            <person name="Whitaker R."/>
        </authorList>
    </citation>
    <scope>NUCLEOTIDE SEQUENCE [LARGE SCALE GENOMIC DNA]</scope>
    <source>
        <strain evidence="2 5">GG12-C01-09</strain>
        <strain evidence="3 4">NG05B_CO5_07</strain>
    </source>
</reference>
<dbReference type="InterPro" id="IPR000835">
    <property type="entry name" value="HTH_MarR-typ"/>
</dbReference>
<gene>
    <name evidence="2" type="ORF">ATY89_03880</name>
    <name evidence="3" type="ORF">ATZ20_06905</name>
</gene>
<sequence length="97" mass="11288">MSRLVIEMSIRHKELSEIEQRVLRFLLKNDGTALSDIIEKTRSSPNSVTSALRELIEVGLVEERREEVFPRRRFLYLTGKGKVVAKKLDEIYSLLEN</sequence>
<dbReference type="SUPFAM" id="SSF46785">
    <property type="entry name" value="Winged helix' DNA-binding domain"/>
    <property type="match status" value="1"/>
</dbReference>
<dbReference type="EMBL" id="CP013694">
    <property type="protein sequence ID" value="ALU29161.1"/>
    <property type="molecule type" value="Genomic_DNA"/>
</dbReference>
<dbReference type="AlphaFoldDB" id="A0A0U3FW13"/>
<dbReference type="Pfam" id="PF22194">
    <property type="entry name" value="WHD_F93"/>
    <property type="match status" value="1"/>
</dbReference>
<evidence type="ECO:0000313" key="5">
    <source>
        <dbReference type="Proteomes" id="UP000065473"/>
    </source>
</evidence>
<evidence type="ECO:0000313" key="2">
    <source>
        <dbReference type="EMBL" id="ALU29161.1"/>
    </source>
</evidence>
<dbReference type="GO" id="GO:0003700">
    <property type="term" value="F:DNA-binding transcription factor activity"/>
    <property type="evidence" value="ECO:0007669"/>
    <property type="project" value="InterPro"/>
</dbReference>
<feature type="domain" description="HTH marR-type" evidence="1">
    <location>
        <begin position="1"/>
        <end position="97"/>
    </location>
</feature>
<protein>
    <submittedName>
        <fullName evidence="3">Conjugal transfer protein</fullName>
    </submittedName>
</protein>
<evidence type="ECO:0000259" key="1">
    <source>
        <dbReference type="PROSITE" id="PS50995"/>
    </source>
</evidence>
<name>A0A0U3FW13_9CREN</name>
<dbReference type="PROSITE" id="PS50995">
    <property type="entry name" value="HTH_MARR_2"/>
    <property type="match status" value="1"/>
</dbReference>
<dbReference type="GeneID" id="14551015"/>